<gene>
    <name evidence="1" type="ORF">U9M48_009569</name>
</gene>
<evidence type="ECO:0000313" key="2">
    <source>
        <dbReference type="Proteomes" id="UP001341281"/>
    </source>
</evidence>
<protein>
    <submittedName>
        <fullName evidence="1">Uncharacterized protein</fullName>
    </submittedName>
</protein>
<sequence length="15" mass="1690">MSASSYLGICRYILL</sequence>
<name>A0AAQ3SRK4_PASNO</name>
<keyword evidence="2" id="KW-1185">Reference proteome</keyword>
<dbReference type="EMBL" id="CP144746">
    <property type="protein sequence ID" value="WVZ59423.1"/>
    <property type="molecule type" value="Genomic_DNA"/>
</dbReference>
<reference evidence="1 2" key="1">
    <citation type="submission" date="2024-02" db="EMBL/GenBank/DDBJ databases">
        <title>High-quality chromosome-scale genome assembly of Pensacola bahiagrass (Paspalum notatum Flugge var. saurae).</title>
        <authorList>
            <person name="Vega J.M."/>
            <person name="Podio M."/>
            <person name="Orjuela J."/>
            <person name="Siena L.A."/>
            <person name="Pessino S.C."/>
            <person name="Combes M.C."/>
            <person name="Mariac C."/>
            <person name="Albertini E."/>
            <person name="Pupilli F."/>
            <person name="Ortiz J.P.A."/>
            <person name="Leblanc O."/>
        </authorList>
    </citation>
    <scope>NUCLEOTIDE SEQUENCE [LARGE SCALE GENOMIC DNA]</scope>
    <source>
        <strain evidence="1">R1</strain>
        <tissue evidence="1">Leaf</tissue>
    </source>
</reference>
<proteinExistence type="predicted"/>
<organism evidence="1 2">
    <name type="scientific">Paspalum notatum var. saurae</name>
    <dbReference type="NCBI Taxonomy" id="547442"/>
    <lineage>
        <taxon>Eukaryota</taxon>
        <taxon>Viridiplantae</taxon>
        <taxon>Streptophyta</taxon>
        <taxon>Embryophyta</taxon>
        <taxon>Tracheophyta</taxon>
        <taxon>Spermatophyta</taxon>
        <taxon>Magnoliopsida</taxon>
        <taxon>Liliopsida</taxon>
        <taxon>Poales</taxon>
        <taxon>Poaceae</taxon>
        <taxon>PACMAD clade</taxon>
        <taxon>Panicoideae</taxon>
        <taxon>Andropogonodae</taxon>
        <taxon>Paspaleae</taxon>
        <taxon>Paspalinae</taxon>
        <taxon>Paspalum</taxon>
    </lineage>
</organism>
<evidence type="ECO:0000313" key="1">
    <source>
        <dbReference type="EMBL" id="WVZ59423.1"/>
    </source>
</evidence>
<accession>A0AAQ3SRK4</accession>
<dbReference type="Proteomes" id="UP001341281">
    <property type="component" value="Chromosome 02"/>
</dbReference>